<gene>
    <name evidence="2" type="ORF">OUY24_06870</name>
</gene>
<keyword evidence="3" id="KW-1185">Reference proteome</keyword>
<sequence length="161" mass="16433">MNTVAAGWIKLRTLRSTWWVIGAGVLGTVAVAGSLLIAVPGYLYGRLVAADFRPSPLPAGAWQVIGGGTLVIVTTTLLGLALGAILRNGAAATAMLVVIVLVLPFAALALSPAGWVNGLPPTYPALQPTGQVRDIMPDPAAFAVLAAWAVAPLAISMTVRT</sequence>
<evidence type="ECO:0000256" key="1">
    <source>
        <dbReference type="SAM" id="Phobius"/>
    </source>
</evidence>
<evidence type="ECO:0008006" key="4">
    <source>
        <dbReference type="Google" id="ProtNLM"/>
    </source>
</evidence>
<proteinExistence type="predicted"/>
<reference evidence="2 3" key="1">
    <citation type="submission" date="2022-11" db="EMBL/GenBank/DDBJ databases">
        <title>Nonomuraea corallina sp. nov., a new species of the genus Nonomuraea isolated from sea side sediment in Thai sea.</title>
        <authorList>
            <person name="Ngamcharungchit C."/>
            <person name="Matsumoto A."/>
            <person name="Suriyachadkun C."/>
            <person name="Panbangred W."/>
            <person name="Inahashi Y."/>
            <person name="Intra B."/>
        </authorList>
    </citation>
    <scope>NUCLEOTIDE SEQUENCE [LARGE SCALE GENOMIC DNA]</scope>
    <source>
        <strain evidence="2 3">DSM 43553</strain>
    </source>
</reference>
<keyword evidence="1" id="KW-0812">Transmembrane</keyword>
<evidence type="ECO:0000313" key="2">
    <source>
        <dbReference type="EMBL" id="MDA0640336.1"/>
    </source>
</evidence>
<feature type="transmembrane region" description="Helical" evidence="1">
    <location>
        <begin position="18"/>
        <end position="44"/>
    </location>
</feature>
<dbReference type="EMBL" id="JAPNUD010000012">
    <property type="protein sequence ID" value="MDA0640336.1"/>
    <property type="molecule type" value="Genomic_DNA"/>
</dbReference>
<feature type="transmembrane region" description="Helical" evidence="1">
    <location>
        <begin position="64"/>
        <end position="86"/>
    </location>
</feature>
<protein>
    <recommendedName>
        <fullName evidence="4">ABC transporter permease</fullName>
    </recommendedName>
</protein>
<feature type="transmembrane region" description="Helical" evidence="1">
    <location>
        <begin position="140"/>
        <end position="159"/>
    </location>
</feature>
<dbReference type="RefSeq" id="WP_271275596.1">
    <property type="nucleotide sequence ID" value="NZ_BAABFD010000015.1"/>
</dbReference>
<comment type="caution">
    <text evidence="2">The sequence shown here is derived from an EMBL/GenBank/DDBJ whole genome shotgun (WGS) entry which is preliminary data.</text>
</comment>
<accession>A0ABT4SST6</accession>
<evidence type="ECO:0000313" key="3">
    <source>
        <dbReference type="Proteomes" id="UP001212498"/>
    </source>
</evidence>
<keyword evidence="1" id="KW-0472">Membrane</keyword>
<organism evidence="2 3">
    <name type="scientific">Nonomuraea ferruginea</name>
    <dbReference type="NCBI Taxonomy" id="46174"/>
    <lineage>
        <taxon>Bacteria</taxon>
        <taxon>Bacillati</taxon>
        <taxon>Actinomycetota</taxon>
        <taxon>Actinomycetes</taxon>
        <taxon>Streptosporangiales</taxon>
        <taxon>Streptosporangiaceae</taxon>
        <taxon>Nonomuraea</taxon>
    </lineage>
</organism>
<name>A0ABT4SST6_9ACTN</name>
<keyword evidence="1" id="KW-1133">Transmembrane helix</keyword>
<dbReference type="Proteomes" id="UP001212498">
    <property type="component" value="Unassembled WGS sequence"/>
</dbReference>
<feature type="transmembrane region" description="Helical" evidence="1">
    <location>
        <begin position="93"/>
        <end position="115"/>
    </location>
</feature>